<protein>
    <submittedName>
        <fullName evidence="2">Uncharacterized protein</fullName>
    </submittedName>
</protein>
<evidence type="ECO:0000313" key="2">
    <source>
        <dbReference type="EMBL" id="KHF40412.1"/>
    </source>
</evidence>
<dbReference type="EMBL" id="JRJU01000009">
    <property type="protein sequence ID" value="KHF40412.1"/>
    <property type="molecule type" value="Genomic_DNA"/>
</dbReference>
<feature type="transmembrane region" description="Helical" evidence="1">
    <location>
        <begin position="46"/>
        <end position="64"/>
    </location>
</feature>
<evidence type="ECO:0000256" key="1">
    <source>
        <dbReference type="SAM" id="Phobius"/>
    </source>
</evidence>
<reference evidence="2 3" key="1">
    <citation type="submission" date="2014-09" db="EMBL/GenBank/DDBJ databases">
        <title>Genome sequencing and annotation of Bacillus Okhensis strain Kh10-101T.</title>
        <authorList>
            <person name="Prakash J.S."/>
        </authorList>
    </citation>
    <scope>NUCLEOTIDE SEQUENCE [LARGE SCALE GENOMIC DNA]</scope>
    <source>
        <strain evidence="3">Kh10-101T</strain>
    </source>
</reference>
<dbReference type="STRING" id="333138.LQ50_09050"/>
<keyword evidence="1" id="KW-1133">Transmembrane helix</keyword>
<accession>A0A0B0IHU3</accession>
<comment type="caution">
    <text evidence="2">The sequence shown here is derived from an EMBL/GenBank/DDBJ whole genome shotgun (WGS) entry which is preliminary data.</text>
</comment>
<organism evidence="2 3">
    <name type="scientific">Halalkalibacter okhensis</name>
    <dbReference type="NCBI Taxonomy" id="333138"/>
    <lineage>
        <taxon>Bacteria</taxon>
        <taxon>Bacillati</taxon>
        <taxon>Bacillota</taxon>
        <taxon>Bacilli</taxon>
        <taxon>Bacillales</taxon>
        <taxon>Bacillaceae</taxon>
        <taxon>Halalkalibacter</taxon>
    </lineage>
</organism>
<name>A0A0B0IHU3_9BACI</name>
<dbReference type="OrthoDB" id="2926198at2"/>
<keyword evidence="1" id="KW-0812">Transmembrane</keyword>
<keyword evidence="3" id="KW-1185">Reference proteome</keyword>
<keyword evidence="1" id="KW-0472">Membrane</keyword>
<sequence length="78" mass="8864">MVTFIFFVILISMLLIMSLFDTVIYGRAFLESIIHIYPFELGTRRTIVTSGAIVGLVIAIYIDYKEKKDTKGQQSANK</sequence>
<feature type="transmembrane region" description="Helical" evidence="1">
    <location>
        <begin position="5"/>
        <end position="26"/>
    </location>
</feature>
<dbReference type="RefSeq" id="WP_034628151.1">
    <property type="nucleotide sequence ID" value="NZ_JRJU01000009.1"/>
</dbReference>
<dbReference type="Proteomes" id="UP000030832">
    <property type="component" value="Unassembled WGS sequence"/>
</dbReference>
<gene>
    <name evidence="2" type="ORF">LQ50_09050</name>
</gene>
<evidence type="ECO:0000313" key="3">
    <source>
        <dbReference type="Proteomes" id="UP000030832"/>
    </source>
</evidence>
<proteinExistence type="predicted"/>
<dbReference type="eggNOG" id="ENOG5030BUP">
    <property type="taxonomic scope" value="Bacteria"/>
</dbReference>
<dbReference type="AlphaFoldDB" id="A0A0B0IHU3"/>